<dbReference type="EMBL" id="JADBJN010000001">
    <property type="protein sequence ID" value="KAG5684083.1"/>
    <property type="molecule type" value="Genomic_DNA"/>
</dbReference>
<feature type="transmembrane region" description="Helical" evidence="1">
    <location>
        <begin position="71"/>
        <end position="94"/>
    </location>
</feature>
<accession>A0A9J6CR79</accession>
<keyword evidence="1" id="KW-0812">Transmembrane</keyword>
<dbReference type="AlphaFoldDB" id="A0A9J6CR79"/>
<evidence type="ECO:0000313" key="2">
    <source>
        <dbReference type="EMBL" id="KAG5684083.1"/>
    </source>
</evidence>
<proteinExistence type="predicted"/>
<gene>
    <name evidence="2" type="ORF">PVAND_013332</name>
</gene>
<keyword evidence="1" id="KW-1133">Transmembrane helix</keyword>
<name>A0A9J6CR79_POLVA</name>
<reference evidence="2" key="1">
    <citation type="submission" date="2021-03" db="EMBL/GenBank/DDBJ databases">
        <title>Chromosome level genome of the anhydrobiotic midge Polypedilum vanderplanki.</title>
        <authorList>
            <person name="Yoshida Y."/>
            <person name="Kikawada T."/>
            <person name="Gusev O."/>
        </authorList>
    </citation>
    <scope>NUCLEOTIDE SEQUENCE</scope>
    <source>
        <strain evidence="2">NIAS01</strain>
        <tissue evidence="2">Whole body or cell culture</tissue>
    </source>
</reference>
<organism evidence="2 3">
    <name type="scientific">Polypedilum vanderplanki</name>
    <name type="common">Sleeping chironomid midge</name>
    <dbReference type="NCBI Taxonomy" id="319348"/>
    <lineage>
        <taxon>Eukaryota</taxon>
        <taxon>Metazoa</taxon>
        <taxon>Ecdysozoa</taxon>
        <taxon>Arthropoda</taxon>
        <taxon>Hexapoda</taxon>
        <taxon>Insecta</taxon>
        <taxon>Pterygota</taxon>
        <taxon>Neoptera</taxon>
        <taxon>Endopterygota</taxon>
        <taxon>Diptera</taxon>
        <taxon>Nematocera</taxon>
        <taxon>Chironomoidea</taxon>
        <taxon>Chironomidae</taxon>
        <taxon>Chironominae</taxon>
        <taxon>Polypedilum</taxon>
        <taxon>Polypedilum</taxon>
    </lineage>
</organism>
<feature type="transmembrane region" description="Helical" evidence="1">
    <location>
        <begin position="41"/>
        <end position="65"/>
    </location>
</feature>
<sequence length="118" mass="13971">MIQFEHFFALSHEFQRSVGIQLGVSSPVTKREKVQFWLRECWFYFLALTMISAYASFIMHVIVNIDNLAKIGLTVTNIFALTIVISMTLHLKFYHKEIFALMKKLEELFDKSCFKYYN</sequence>
<dbReference type="Proteomes" id="UP001107558">
    <property type="component" value="Chromosome 1"/>
</dbReference>
<keyword evidence="3" id="KW-1185">Reference proteome</keyword>
<keyword evidence="1" id="KW-0472">Membrane</keyword>
<protein>
    <submittedName>
        <fullName evidence="2">Uncharacterized protein</fullName>
    </submittedName>
</protein>
<evidence type="ECO:0000256" key="1">
    <source>
        <dbReference type="SAM" id="Phobius"/>
    </source>
</evidence>
<evidence type="ECO:0000313" key="3">
    <source>
        <dbReference type="Proteomes" id="UP001107558"/>
    </source>
</evidence>
<comment type="caution">
    <text evidence="2">The sequence shown here is derived from an EMBL/GenBank/DDBJ whole genome shotgun (WGS) entry which is preliminary data.</text>
</comment>